<accession>A0ABP9AWN5</accession>
<sequence length="194" mass="20020">MFRKRTGEGSVDMTSAVGGPGVRRAESGWGWVLASGILGILVGVVALFFPGLTILTAAFVLGIGLIVQGALEIGVAWRAETGSTGRGWLAAFGVLALVAGILVLFQPGGGILVLVWGLILWFVIAGVHDLLVGFSQSGHRVWNIALGVLSIIVAFILLVSPGTAVGLLAIMIALGFLFRGAMDIGLALSMRRSA</sequence>
<dbReference type="EMBL" id="BAABHO010000013">
    <property type="protein sequence ID" value="GAA4786454.1"/>
    <property type="molecule type" value="Genomic_DNA"/>
</dbReference>
<dbReference type="PANTHER" id="PTHR34989">
    <property type="entry name" value="PROTEIN HDED"/>
    <property type="match status" value="1"/>
</dbReference>
<evidence type="ECO:0000313" key="2">
    <source>
        <dbReference type="EMBL" id="GAA4786454.1"/>
    </source>
</evidence>
<dbReference type="InterPro" id="IPR005325">
    <property type="entry name" value="DUF308_memb"/>
</dbReference>
<feature type="transmembrane region" description="Helical" evidence="1">
    <location>
        <begin position="165"/>
        <end position="188"/>
    </location>
</feature>
<feature type="transmembrane region" description="Helical" evidence="1">
    <location>
        <begin position="111"/>
        <end position="134"/>
    </location>
</feature>
<feature type="transmembrane region" description="Helical" evidence="1">
    <location>
        <begin position="87"/>
        <end position="105"/>
    </location>
</feature>
<proteinExistence type="predicted"/>
<dbReference type="PANTHER" id="PTHR34989:SF1">
    <property type="entry name" value="PROTEIN HDED"/>
    <property type="match status" value="1"/>
</dbReference>
<feature type="transmembrane region" description="Helical" evidence="1">
    <location>
        <begin position="29"/>
        <end position="49"/>
    </location>
</feature>
<gene>
    <name evidence="2" type="ORF">GCM10023200_20670</name>
</gene>
<evidence type="ECO:0000313" key="3">
    <source>
        <dbReference type="Proteomes" id="UP001500928"/>
    </source>
</evidence>
<dbReference type="Proteomes" id="UP001500928">
    <property type="component" value="Unassembled WGS sequence"/>
</dbReference>
<feature type="transmembrane region" description="Helical" evidence="1">
    <location>
        <begin position="55"/>
        <end position="75"/>
    </location>
</feature>
<reference evidence="3" key="1">
    <citation type="journal article" date="2019" name="Int. J. Syst. Evol. Microbiol.">
        <title>The Global Catalogue of Microorganisms (GCM) 10K type strain sequencing project: providing services to taxonomists for standard genome sequencing and annotation.</title>
        <authorList>
            <consortium name="The Broad Institute Genomics Platform"/>
            <consortium name="The Broad Institute Genome Sequencing Center for Infectious Disease"/>
            <person name="Wu L."/>
            <person name="Ma J."/>
        </authorList>
    </citation>
    <scope>NUCLEOTIDE SEQUENCE [LARGE SCALE GENOMIC DNA]</scope>
    <source>
        <strain evidence="3">JCM 17979</strain>
    </source>
</reference>
<keyword evidence="1" id="KW-0472">Membrane</keyword>
<evidence type="ECO:0000256" key="1">
    <source>
        <dbReference type="SAM" id="Phobius"/>
    </source>
</evidence>
<dbReference type="Pfam" id="PF03729">
    <property type="entry name" value="DUF308"/>
    <property type="match status" value="2"/>
</dbReference>
<protein>
    <submittedName>
        <fullName evidence="2">HdeD family acid-resistance protein</fullName>
    </submittedName>
</protein>
<organism evidence="2 3">
    <name type="scientific">Actinomycetospora chlora</name>
    <dbReference type="NCBI Taxonomy" id="663608"/>
    <lineage>
        <taxon>Bacteria</taxon>
        <taxon>Bacillati</taxon>
        <taxon>Actinomycetota</taxon>
        <taxon>Actinomycetes</taxon>
        <taxon>Pseudonocardiales</taxon>
        <taxon>Pseudonocardiaceae</taxon>
        <taxon>Actinomycetospora</taxon>
    </lineage>
</organism>
<dbReference type="InterPro" id="IPR052712">
    <property type="entry name" value="Acid_resist_chaperone_HdeD"/>
</dbReference>
<keyword evidence="1" id="KW-0812">Transmembrane</keyword>
<keyword evidence="3" id="KW-1185">Reference proteome</keyword>
<feature type="transmembrane region" description="Helical" evidence="1">
    <location>
        <begin position="141"/>
        <end position="159"/>
    </location>
</feature>
<name>A0ABP9AWN5_9PSEU</name>
<comment type="caution">
    <text evidence="2">The sequence shown here is derived from an EMBL/GenBank/DDBJ whole genome shotgun (WGS) entry which is preliminary data.</text>
</comment>
<keyword evidence="1" id="KW-1133">Transmembrane helix</keyword>